<proteinExistence type="predicted"/>
<accession>A0ABQ1MQD1</accession>
<comment type="caution">
    <text evidence="1">The sequence shown here is derived from an EMBL/GenBank/DDBJ whole genome shotgun (WGS) entry which is preliminary data.</text>
</comment>
<dbReference type="EMBL" id="BMEC01000010">
    <property type="protein sequence ID" value="GGC42677.1"/>
    <property type="molecule type" value="Genomic_DNA"/>
</dbReference>
<dbReference type="Proteomes" id="UP000636010">
    <property type="component" value="Unassembled WGS sequence"/>
</dbReference>
<reference evidence="2" key="1">
    <citation type="journal article" date="2019" name="Int. J. Syst. Evol. Microbiol.">
        <title>The Global Catalogue of Microorganisms (GCM) 10K type strain sequencing project: providing services to taxonomists for standard genome sequencing and annotation.</title>
        <authorList>
            <consortium name="The Broad Institute Genomics Platform"/>
            <consortium name="The Broad Institute Genome Sequencing Center for Infectious Disease"/>
            <person name="Wu L."/>
            <person name="Ma J."/>
        </authorList>
    </citation>
    <scope>NUCLEOTIDE SEQUENCE [LARGE SCALE GENOMIC DNA]</scope>
    <source>
        <strain evidence="2">CGMCC 1.10832</strain>
    </source>
</reference>
<protein>
    <recommendedName>
        <fullName evidence="3">Glycosyltransferase subfamily 4-like N-terminal domain-containing protein</fullName>
    </recommendedName>
</protein>
<dbReference type="RefSeq" id="WP_188465009.1">
    <property type="nucleotide sequence ID" value="NZ_BAABHU010000010.1"/>
</dbReference>
<keyword evidence="2" id="KW-1185">Reference proteome</keyword>
<dbReference type="SUPFAM" id="SSF53756">
    <property type="entry name" value="UDP-Glycosyltransferase/glycogen phosphorylase"/>
    <property type="match status" value="1"/>
</dbReference>
<organism evidence="1 2">
    <name type="scientific">Marivirga lumbricoides</name>
    <dbReference type="NCBI Taxonomy" id="1046115"/>
    <lineage>
        <taxon>Bacteria</taxon>
        <taxon>Pseudomonadati</taxon>
        <taxon>Bacteroidota</taxon>
        <taxon>Cytophagia</taxon>
        <taxon>Cytophagales</taxon>
        <taxon>Marivirgaceae</taxon>
        <taxon>Marivirga</taxon>
    </lineage>
</organism>
<evidence type="ECO:0008006" key="3">
    <source>
        <dbReference type="Google" id="ProtNLM"/>
    </source>
</evidence>
<sequence>MKNTIFIFAYYSFKDPVFQSAVLPYLKAIQSNNTQYILLTWEQKQFSLSKIEIKKLENELTDYNIIWKRTSWHSGSFKLIKKFFDFTFGLFYSYLLIQKYKVTKVFSEGFPGAIIGHYLSKLSRKPHIIHTFEPHADYMLESGVWQKSSWEYRYLKKMELPIARHAQHIITATFAYKNKLIEEDIKTQIHIIPSCINMSDYYFDEESRLQIRNQLNIREDQITIVYLGKIGGMYMEDELFNFIQHCLKLDSDKFHFLLLTNRSQDLIDQKLNHYGIACDKVKTKYLKKEEVKNYLSAADIGFCGIRPIPSRRFSSPIKNGEYWACGLPTLIPVGISDDYLIIEKENIGLAFSKIEEISLNVIEDLLSISRTKTRTIALRERDINSYIDKWGLIFSN</sequence>
<gene>
    <name evidence="1" type="ORF">GCM10011506_30340</name>
</gene>
<dbReference type="Gene3D" id="3.40.50.2000">
    <property type="entry name" value="Glycogen Phosphorylase B"/>
    <property type="match status" value="2"/>
</dbReference>
<evidence type="ECO:0000313" key="2">
    <source>
        <dbReference type="Proteomes" id="UP000636010"/>
    </source>
</evidence>
<name>A0ABQ1MQD1_9BACT</name>
<evidence type="ECO:0000313" key="1">
    <source>
        <dbReference type="EMBL" id="GGC42677.1"/>
    </source>
</evidence>